<feature type="compositionally biased region" description="Polar residues" evidence="1">
    <location>
        <begin position="293"/>
        <end position="314"/>
    </location>
</feature>
<evidence type="ECO:0000256" key="1">
    <source>
        <dbReference type="SAM" id="MobiDB-lite"/>
    </source>
</evidence>
<name>A0A1B6J2I1_9HEMI</name>
<protein>
    <submittedName>
        <fullName evidence="2">Uncharacterized protein</fullName>
    </submittedName>
</protein>
<sequence length="860" mass="95487">MARKDKKSVKNEKKLNSSVINAKKGGKVIKKQTENNSKKKVLNDKVKCPKCSKFISNISKSNSVLCVACLKKEVISSEKTKRNIAKSKHTLTPNLKQSTQVREPSRRSKSSSNVINNDEPKPNLKSSRIKTSQKSPKAIKIQASSTSKRKGSDVIEKPENKRRVANVSKTSPKPSKLDKKESLVSNTKKTGNNMSLRGRKRSYAQLASGIKIEDENQTKKRKNSDVNKGIVKRNSRNKKPTVKGSEWLNTIHSKKSISPKQDKIKKSTLQPPVKSKSPKSKTISPVKGRKSQSPKSLSANTKVNTSRRINVSQTSKRKSLTVNNTLKNKELPKPKNLKNKSPKATTSTKRASAVNLSQSPRNKFTNRRSRRQNEKPTLLKERKKTLKTKKIGELSDSFIEESDICLNDENRETKESVLVVQDILHEILNSVHCPVNSDLTSGKESMLDTVEIGDVKYSTVMDDNRIRHPSNTSQLENNGSDQAQERIQSRCSSNSVDSGEQPRNPIIEIIREDTSGGSITNSAIENITKTDIEIKDGGIGQIFNNTNEGGNVDTSISCNTTLKSDEFITKTDTTHCSNIFSNKSSINNEVSSDNSSNVSLEIEGNSLNCLKNNTKVDNDTNSGNNIKTNCKSASKNDSVSTDEYLAQNTNTNEPMKNEIKMGDSVVNVSVCGEKSCSEIANNLQTNLCQKDSVMNENSSKHSTEDIKVDITNCVEDGNQENDNTIKQNSLQEQSDYPTQAIDKQLEIDQNEIGETLTNVPVNKSTDQSDLKEGNNVSVTEEVQSDMDCGYENNLKNSEDKKYLKEDIIETPTNLREQSIDVKPTEEIKNAVTSPKEEPVEGSNVMETNSKENSNKIREDE</sequence>
<gene>
    <name evidence="2" type="ORF">g.25221</name>
</gene>
<feature type="compositionally biased region" description="Polar residues" evidence="1">
    <location>
        <begin position="489"/>
        <end position="498"/>
    </location>
</feature>
<reference evidence="2" key="1">
    <citation type="submission" date="2015-11" db="EMBL/GenBank/DDBJ databases">
        <title>De novo transcriptome assembly of four potential Pierce s Disease insect vectors from Arizona vineyards.</title>
        <authorList>
            <person name="Tassone E.E."/>
        </authorList>
    </citation>
    <scope>NUCLEOTIDE SEQUENCE</scope>
</reference>
<feature type="compositionally biased region" description="Polar residues" evidence="1">
    <location>
        <begin position="469"/>
        <end position="482"/>
    </location>
</feature>
<feature type="region of interest" description="Disordered" evidence="1">
    <location>
        <begin position="214"/>
        <end position="380"/>
    </location>
</feature>
<proteinExistence type="predicted"/>
<feature type="region of interest" description="Disordered" evidence="1">
    <location>
        <begin position="1"/>
        <end position="37"/>
    </location>
</feature>
<accession>A0A1B6J2I1</accession>
<feature type="compositionally biased region" description="Basic residues" evidence="1">
    <location>
        <begin position="230"/>
        <end position="241"/>
    </location>
</feature>
<feature type="compositionally biased region" description="Polar residues" evidence="1">
    <location>
        <begin position="90"/>
        <end position="102"/>
    </location>
</feature>
<feature type="region of interest" description="Disordered" evidence="1">
    <location>
        <begin position="465"/>
        <end position="503"/>
    </location>
</feature>
<dbReference type="EMBL" id="GECU01014317">
    <property type="protein sequence ID" value="JAS93389.1"/>
    <property type="molecule type" value="Transcribed_RNA"/>
</dbReference>
<feature type="non-terminal residue" evidence="2">
    <location>
        <position position="860"/>
    </location>
</feature>
<feature type="region of interest" description="Disordered" evidence="1">
    <location>
        <begin position="80"/>
        <end position="201"/>
    </location>
</feature>
<feature type="region of interest" description="Disordered" evidence="1">
    <location>
        <begin position="807"/>
        <end position="860"/>
    </location>
</feature>
<feature type="compositionally biased region" description="Basic and acidic residues" evidence="1">
    <location>
        <begin position="817"/>
        <end position="838"/>
    </location>
</feature>
<feature type="compositionally biased region" description="Low complexity" evidence="1">
    <location>
        <begin position="271"/>
        <end position="286"/>
    </location>
</feature>
<feature type="compositionally biased region" description="Polar residues" evidence="1">
    <location>
        <begin position="344"/>
        <end position="363"/>
    </location>
</feature>
<feature type="compositionally biased region" description="Basic and acidic residues" evidence="1">
    <location>
        <begin position="848"/>
        <end position="860"/>
    </location>
</feature>
<feature type="compositionally biased region" description="Polar residues" evidence="1">
    <location>
        <begin position="183"/>
        <end position="195"/>
    </location>
</feature>
<feature type="compositionally biased region" description="Basic and acidic residues" evidence="1">
    <location>
        <begin position="150"/>
        <end position="162"/>
    </location>
</feature>
<organism evidence="2">
    <name type="scientific">Homalodisca liturata</name>
    <dbReference type="NCBI Taxonomy" id="320908"/>
    <lineage>
        <taxon>Eukaryota</taxon>
        <taxon>Metazoa</taxon>
        <taxon>Ecdysozoa</taxon>
        <taxon>Arthropoda</taxon>
        <taxon>Hexapoda</taxon>
        <taxon>Insecta</taxon>
        <taxon>Pterygota</taxon>
        <taxon>Neoptera</taxon>
        <taxon>Paraneoptera</taxon>
        <taxon>Hemiptera</taxon>
        <taxon>Auchenorrhyncha</taxon>
        <taxon>Membracoidea</taxon>
        <taxon>Cicadellidae</taxon>
        <taxon>Cicadellinae</taxon>
        <taxon>Proconiini</taxon>
        <taxon>Homalodisca</taxon>
    </lineage>
</organism>
<evidence type="ECO:0000313" key="2">
    <source>
        <dbReference type="EMBL" id="JAS93389.1"/>
    </source>
</evidence>
<dbReference type="AlphaFoldDB" id="A0A1B6J2I1"/>
<feature type="compositionally biased region" description="Polar residues" evidence="1">
    <location>
        <begin position="124"/>
        <end position="135"/>
    </location>
</feature>
<feature type="compositionally biased region" description="Basic and acidic residues" evidence="1">
    <location>
        <begin position="371"/>
        <end position="380"/>
    </location>
</feature>